<dbReference type="PANTHER" id="PTHR40552">
    <property type="entry name" value="AT05186P-RELATED"/>
    <property type="match status" value="1"/>
</dbReference>
<gene>
    <name evidence="2" type="ORF">HERILL_LOCUS4629</name>
</gene>
<sequence length="1574" mass="178777">MRADAIENFAEHLSSFINGQFSLYSLKILKLIELKNTMSGLIAQIQESEALPDTEPEEKKSSTEVVEAESHLPPGYTKDLLETERQFDLKVTSNFKPIDDTQGSLLHNAYEHDADLIVCDTLAALVMLHRKHSSTWNVQTIAEILSLGKDISDHDFDIETHIAGYMEVIAYEKTYRIEFEKVVYGQVTSQDENVPTVLTGVEMFFKNYDVGLIFGPQNIAIWKEKGMYFAFDPKERDALGRKWTKMLSKQLGPPKKGGGACVVWYKNPRQLAERYISNVPVKHRNDAFRIINIHILESPQGDDWEEWTFVKPGEWILQGDDALCKYLTPEEVDKKAKSLAVACYILAFTTQKPEDEWSSETLTNLLKDGIEYYKTLVQDAQPHLANSPNSMTELQEPKRLESLAEFKKNVTIDGNKILLKIDECVISNKDVLNVKGSSMLKAGLEVFFKSYRSGIITCGESILTTWTDGEAYYVLDFAEKMNIEQTLTKTSNNQGKITAVRFEKLSDMLNVITSNPRTLGYGEFCISRVEATFEEGGDIPLRNYEAFLGKSAILTQPDYHEGHAIFGARADKQTLANLITALCLSAINNSAEWCKYDLVDIIRIGDRMYAKIIEDFSECEAKDHEIGWDDLQPQIGISAFTFNREEHTGILSKPVEQSTEPQPEPTVSIEQPMEDQEKGSKSISISNANDAEPNAEENAQEVSEELAPEPDTITTLLQNLDINPTYAAILQTDFVDIALWKQDGLYFVFDPKANDEKGYPSVRRIQKAVQVVQARLKAEEEERNQMRERDVSANKLEPEEGEDHPMFDDPYFSLDEIKAKTDEVHQHLSVVRDSQLALEKGEAAKETVRDIMSLPNDGAAYVAWFQTLEGLIDHLLSKTPPEYQNQPITLHVIQIDKAVIQSPQKTVKYFEERNPEGFWTLRGFISQEDPILPNRTNLDGACSIIALGFTLINPADEWSRPILDVILKFGDRLYTKSLMLVSSYDNKVKLKIGQLAKSFSIYKHKFDYELKFSNDKFPLNNPENFNEINSSFKEAVNRLGTSEKNIGVIANLNGNYCVAIWRAGPITYVYDSHQNDPNGVYKTIGSSTLERFANLNILFNVLRRKFDNIKEAIMCELIEVDMETTKSKAISPPDYTLVNFRVPEPQSAFITGEDVDTSTKILKVGQAKPEVSEVLLNFAAVVLSHLLHTECWTPTIMNKVFCLANNLQVNSTDIKLDVTIDKVEMDLKGLIRCFTIDNTMCTLNIDEIIRGPITGKNPTDVSLENSLNLLMRNYCRAIVITASYICAIWREEDTYYLFTAFEEDRPFVMSCKTQDKLLEWMIKNRPKDKESDWYQIVRVEIASIQLKDLPKASKRQMLLKPKKFDTSETPKRDKRKIKKVACTKKEAQFVENVFSEKQDIRDVSKRDKAACIVAAAMCYLNDISKWKKEDFETISRSALMLFMDSVAAQGTTSIDIDNLEKFFQLQQVQMQVEALPTVAQCSPSRDDIKEILAQCFSKYKIAYVITESKSMLALHWKSVFYVFHPEGKSEEGQYVRACTNNFEAFSGLVEHLVTKIDDHPKEVLFGSVKVLVLK</sequence>
<proteinExistence type="predicted"/>
<feature type="region of interest" description="Disordered" evidence="1">
    <location>
        <begin position="651"/>
        <end position="707"/>
    </location>
</feature>
<evidence type="ECO:0000256" key="1">
    <source>
        <dbReference type="SAM" id="MobiDB-lite"/>
    </source>
</evidence>
<dbReference type="EMBL" id="LR899010">
    <property type="protein sequence ID" value="CAD7081530.1"/>
    <property type="molecule type" value="Genomic_DNA"/>
</dbReference>
<evidence type="ECO:0000313" key="3">
    <source>
        <dbReference type="Proteomes" id="UP000594454"/>
    </source>
</evidence>
<evidence type="ECO:0000313" key="2">
    <source>
        <dbReference type="EMBL" id="CAD7081530.1"/>
    </source>
</evidence>
<feature type="region of interest" description="Disordered" evidence="1">
    <location>
        <begin position="779"/>
        <end position="805"/>
    </location>
</feature>
<dbReference type="PANTHER" id="PTHR40552:SF6">
    <property type="entry name" value="FI09606P-RELATED"/>
    <property type="match status" value="1"/>
</dbReference>
<protein>
    <submittedName>
        <fullName evidence="2">Uncharacterized protein</fullName>
    </submittedName>
</protein>
<reference evidence="2 3" key="1">
    <citation type="submission" date="2020-11" db="EMBL/GenBank/DDBJ databases">
        <authorList>
            <person name="Wallbank WR R."/>
            <person name="Pardo Diaz C."/>
            <person name="Kozak K."/>
            <person name="Martin S."/>
            <person name="Jiggins C."/>
            <person name="Moest M."/>
            <person name="Warren A I."/>
            <person name="Generalovic N T."/>
            <person name="Byers J.R.P. K."/>
            <person name="Montejo-Kovacevich G."/>
            <person name="Yen C E."/>
        </authorList>
    </citation>
    <scope>NUCLEOTIDE SEQUENCE [LARGE SCALE GENOMIC DNA]</scope>
</reference>
<feature type="region of interest" description="Disordered" evidence="1">
    <location>
        <begin position="48"/>
        <end position="69"/>
    </location>
</feature>
<dbReference type="InParanoid" id="A0A7R8UIL3"/>
<organism evidence="2 3">
    <name type="scientific">Hermetia illucens</name>
    <name type="common">Black soldier fly</name>
    <dbReference type="NCBI Taxonomy" id="343691"/>
    <lineage>
        <taxon>Eukaryota</taxon>
        <taxon>Metazoa</taxon>
        <taxon>Ecdysozoa</taxon>
        <taxon>Arthropoda</taxon>
        <taxon>Hexapoda</taxon>
        <taxon>Insecta</taxon>
        <taxon>Pterygota</taxon>
        <taxon>Neoptera</taxon>
        <taxon>Endopterygota</taxon>
        <taxon>Diptera</taxon>
        <taxon>Brachycera</taxon>
        <taxon>Stratiomyomorpha</taxon>
        <taxon>Stratiomyidae</taxon>
        <taxon>Hermetiinae</taxon>
        <taxon>Hermetia</taxon>
    </lineage>
</organism>
<dbReference type="Proteomes" id="UP000594454">
    <property type="component" value="Chromosome 2"/>
</dbReference>
<name>A0A7R8UIL3_HERIL</name>
<accession>A0A7R8UIL3</accession>
<feature type="compositionally biased region" description="Acidic residues" evidence="1">
    <location>
        <begin position="693"/>
        <end position="707"/>
    </location>
</feature>
<dbReference type="OrthoDB" id="7916681at2759"/>
<dbReference type="Gene3D" id="3.90.70.120">
    <property type="match status" value="5"/>
</dbReference>
<keyword evidence="3" id="KW-1185">Reference proteome</keyword>